<protein>
    <recommendedName>
        <fullName evidence="3">DUF2281 domain-containing protein</fullName>
    </recommendedName>
</protein>
<gene>
    <name evidence="1" type="ORF">COW36_07860</name>
</gene>
<reference evidence="1 2" key="1">
    <citation type="submission" date="2017-09" db="EMBL/GenBank/DDBJ databases">
        <title>Depth-based differentiation of microbial function through sediment-hosted aquifers and enrichment of novel symbionts in the deep terrestrial subsurface.</title>
        <authorList>
            <person name="Probst A.J."/>
            <person name="Ladd B."/>
            <person name="Jarett J.K."/>
            <person name="Geller-Mcgrath D.E."/>
            <person name="Sieber C.M."/>
            <person name="Emerson J.B."/>
            <person name="Anantharaman K."/>
            <person name="Thomas B.C."/>
            <person name="Malmstrom R."/>
            <person name="Stieglmeier M."/>
            <person name="Klingl A."/>
            <person name="Woyke T."/>
            <person name="Ryan C.M."/>
            <person name="Banfield J.F."/>
        </authorList>
    </citation>
    <scope>NUCLEOTIDE SEQUENCE [LARGE SCALE GENOMIC DNA]</scope>
    <source>
        <strain evidence="1">CG17_big_fil_post_rev_8_21_14_2_50_48_46</strain>
    </source>
</reference>
<proteinExistence type="predicted"/>
<sequence length="95" mass="11072">MEDEENEPSSWGIIIKEVKKMFQDNNLINDFHSLSPDKQAEVIDFIQRLKQRQNAPNRKWKEIAGSVVSPLMGEDAQNWVSRQRQEADRPIPHTS</sequence>
<dbReference type="EMBL" id="PFFQ01000022">
    <property type="protein sequence ID" value="PIW17649.1"/>
    <property type="molecule type" value="Genomic_DNA"/>
</dbReference>
<evidence type="ECO:0008006" key="3">
    <source>
        <dbReference type="Google" id="ProtNLM"/>
    </source>
</evidence>
<organism evidence="1 2">
    <name type="scientific">bacterium (Candidatus Blackallbacteria) CG17_big_fil_post_rev_8_21_14_2_50_48_46</name>
    <dbReference type="NCBI Taxonomy" id="2014261"/>
    <lineage>
        <taxon>Bacteria</taxon>
        <taxon>Candidatus Blackallbacteria</taxon>
    </lineage>
</organism>
<evidence type="ECO:0000313" key="2">
    <source>
        <dbReference type="Proteomes" id="UP000231019"/>
    </source>
</evidence>
<evidence type="ECO:0000313" key="1">
    <source>
        <dbReference type="EMBL" id="PIW17649.1"/>
    </source>
</evidence>
<comment type="caution">
    <text evidence="1">The sequence shown here is derived from an EMBL/GenBank/DDBJ whole genome shotgun (WGS) entry which is preliminary data.</text>
</comment>
<accession>A0A2M7G7G6</accession>
<name>A0A2M7G7G6_9BACT</name>
<dbReference type="AlphaFoldDB" id="A0A2M7G7G6"/>
<dbReference type="Proteomes" id="UP000231019">
    <property type="component" value="Unassembled WGS sequence"/>
</dbReference>